<protein>
    <submittedName>
        <fullName evidence="2">Uncharacterized protein</fullName>
    </submittedName>
</protein>
<gene>
    <name evidence="2" type="ORF">HNR51_003774</name>
</gene>
<dbReference type="EMBL" id="JACJIB010000006">
    <property type="protein sequence ID" value="MBA8914681.1"/>
    <property type="molecule type" value="Genomic_DNA"/>
</dbReference>
<dbReference type="RefSeq" id="WP_182555940.1">
    <property type="nucleotide sequence ID" value="NZ_BPRF01000017.1"/>
</dbReference>
<evidence type="ECO:0000313" key="3">
    <source>
        <dbReference type="Proteomes" id="UP000543554"/>
    </source>
</evidence>
<evidence type="ECO:0000313" key="2">
    <source>
        <dbReference type="EMBL" id="MBA8914681.1"/>
    </source>
</evidence>
<dbReference type="AlphaFoldDB" id="A0AA40S4X8"/>
<evidence type="ECO:0000256" key="1">
    <source>
        <dbReference type="SAM" id="MobiDB-lite"/>
    </source>
</evidence>
<sequence>MAGLDDEIRAVADGGDPLDLGIGTLFVADPEGHTIEFVAADKGTFAGIPPEAQDALREPCSAPMIGPAFLSPCRDAPSSSDWARARHALPRPTSELSPRTQETLAPAASHDRLYLPFASLCCRRLSPVDPRSPCLPPAEFCPPCR</sequence>
<name>A0AA40S4X8_9HYPH</name>
<keyword evidence="3" id="KW-1185">Reference proteome</keyword>
<feature type="compositionally biased region" description="Polar residues" evidence="1">
    <location>
        <begin position="94"/>
        <end position="103"/>
    </location>
</feature>
<comment type="caution">
    <text evidence="2">The sequence shown here is derived from an EMBL/GenBank/DDBJ whole genome shotgun (WGS) entry which is preliminary data.</text>
</comment>
<dbReference type="Proteomes" id="UP000543554">
    <property type="component" value="Unassembled WGS sequence"/>
</dbReference>
<feature type="region of interest" description="Disordered" evidence="1">
    <location>
        <begin position="79"/>
        <end position="105"/>
    </location>
</feature>
<organism evidence="2 3">
    <name type="scientific">Methylorubrum thiocyanatum</name>
    <dbReference type="NCBI Taxonomy" id="47958"/>
    <lineage>
        <taxon>Bacteria</taxon>
        <taxon>Pseudomonadati</taxon>
        <taxon>Pseudomonadota</taxon>
        <taxon>Alphaproteobacteria</taxon>
        <taxon>Hyphomicrobiales</taxon>
        <taxon>Methylobacteriaceae</taxon>
        <taxon>Methylorubrum</taxon>
    </lineage>
</organism>
<proteinExistence type="predicted"/>
<accession>A0AA40S4X8</accession>
<reference evidence="2 3" key="1">
    <citation type="submission" date="2020-08" db="EMBL/GenBank/DDBJ databases">
        <title>Genomic Encyclopedia of Type Strains, Phase IV (KMG-IV): sequencing the most valuable type-strain genomes for metagenomic binning, comparative biology and taxonomic classification.</title>
        <authorList>
            <person name="Goeker M."/>
        </authorList>
    </citation>
    <scope>NUCLEOTIDE SEQUENCE [LARGE SCALE GENOMIC DNA]</scope>
    <source>
        <strain evidence="2 3">DSM 11490</strain>
    </source>
</reference>